<gene>
    <name evidence="3" type="ORF">MM415A00124_0011</name>
    <name evidence="2" type="ORF">MM415B00156_0011</name>
    <name evidence="1" type="ORF">TM448A00198_0007</name>
</gene>
<dbReference type="EMBL" id="MT145191">
    <property type="protein sequence ID" value="QJI04836.1"/>
    <property type="molecule type" value="Genomic_DNA"/>
</dbReference>
<sequence>MGTNYYTESAPKCPTCGHQESDLHIGKSSSGWKFIFMPHTSRGLTSWAKWKDYLKDRVIRDEYGDVVSLDWLSDLIDSKQDGIDHRTATAQQWGPYPRTGYMDDDGYRFSEEREFS</sequence>
<dbReference type="AlphaFoldDB" id="A0A6H1ZCK2"/>
<protein>
    <submittedName>
        <fullName evidence="1">Uncharacterized protein</fullName>
    </submittedName>
</protein>
<dbReference type="EMBL" id="MT143987">
    <property type="protein sequence ID" value="QJA45192.1"/>
    <property type="molecule type" value="Genomic_DNA"/>
</dbReference>
<evidence type="ECO:0000313" key="2">
    <source>
        <dbReference type="EMBL" id="QJA67771.1"/>
    </source>
</evidence>
<evidence type="ECO:0000313" key="3">
    <source>
        <dbReference type="EMBL" id="QJI04836.1"/>
    </source>
</evidence>
<name>A0A6H1ZCK2_9ZZZZ</name>
<dbReference type="EMBL" id="MT141576">
    <property type="protein sequence ID" value="QJA67771.1"/>
    <property type="molecule type" value="Genomic_DNA"/>
</dbReference>
<accession>A0A6H1ZCK2</accession>
<reference evidence="1" key="1">
    <citation type="submission" date="2020-03" db="EMBL/GenBank/DDBJ databases">
        <title>The deep terrestrial virosphere.</title>
        <authorList>
            <person name="Holmfeldt K."/>
            <person name="Nilsson E."/>
            <person name="Simone D."/>
            <person name="Lopez-Fernandez M."/>
            <person name="Wu X."/>
            <person name="de Brujin I."/>
            <person name="Lundin D."/>
            <person name="Andersson A."/>
            <person name="Bertilsson S."/>
            <person name="Dopson M."/>
        </authorList>
    </citation>
    <scope>NUCLEOTIDE SEQUENCE</scope>
    <source>
        <strain evidence="3">MM415A00124</strain>
        <strain evidence="2">MM415B00156</strain>
        <strain evidence="1">TM448A00198</strain>
    </source>
</reference>
<evidence type="ECO:0000313" key="1">
    <source>
        <dbReference type="EMBL" id="QJA45192.1"/>
    </source>
</evidence>
<proteinExistence type="predicted"/>
<organism evidence="1">
    <name type="scientific">viral metagenome</name>
    <dbReference type="NCBI Taxonomy" id="1070528"/>
    <lineage>
        <taxon>unclassified sequences</taxon>
        <taxon>metagenomes</taxon>
        <taxon>organismal metagenomes</taxon>
    </lineage>
</organism>